<dbReference type="InterPro" id="IPR007492">
    <property type="entry name" value="LytTR_DNA-bd_dom"/>
</dbReference>
<keyword evidence="1" id="KW-1133">Transmembrane helix</keyword>
<feature type="transmembrane region" description="Helical" evidence="1">
    <location>
        <begin position="91"/>
        <end position="112"/>
    </location>
</feature>
<name>A0A3E1EVE6_9FLAO</name>
<evidence type="ECO:0000256" key="1">
    <source>
        <dbReference type="SAM" id="Phobius"/>
    </source>
</evidence>
<dbReference type="InterPro" id="IPR046947">
    <property type="entry name" value="LytR-like"/>
</dbReference>
<dbReference type="PANTHER" id="PTHR37299:SF1">
    <property type="entry name" value="STAGE 0 SPORULATION PROTEIN A HOMOLOG"/>
    <property type="match status" value="1"/>
</dbReference>
<dbReference type="GO" id="GO:0003677">
    <property type="term" value="F:DNA binding"/>
    <property type="evidence" value="ECO:0007669"/>
    <property type="project" value="InterPro"/>
</dbReference>
<dbReference type="AlphaFoldDB" id="A0A3E1EVE6"/>
<protein>
    <submittedName>
        <fullName evidence="3">LytTR family transcriptional regulator</fullName>
    </submittedName>
</protein>
<accession>A0A3E1EVE6</accession>
<feature type="domain" description="HTH LytTR-type" evidence="2">
    <location>
        <begin position="198"/>
        <end position="290"/>
    </location>
</feature>
<proteinExistence type="predicted"/>
<dbReference type="OrthoDB" id="1118393at2"/>
<feature type="transmembrane region" description="Helical" evidence="1">
    <location>
        <begin position="124"/>
        <end position="148"/>
    </location>
</feature>
<evidence type="ECO:0000259" key="2">
    <source>
        <dbReference type="PROSITE" id="PS50930"/>
    </source>
</evidence>
<gene>
    <name evidence="3" type="ORF">DXU93_12270</name>
</gene>
<comment type="caution">
    <text evidence="3">The sequence shown here is derived from an EMBL/GenBank/DDBJ whole genome shotgun (WGS) entry which is preliminary data.</text>
</comment>
<sequence length="293" mass="33956">MLSILNKPYPFLFNTKRNVLIAFIVGVMVFSVNWWAKNENFAQTNFIVGKNALSLFAGLTTVIGILSTIELIPRLFFNINVKDSWTIGKEFLMVVLLLFTITILNYLLIIFLSKSSFYTNDLYLFLNAFLYVLIIGFTPTIMVVWVNYTIILKRNLKRVEEYNNILEKRIKEEGSGEVLHIQTNNKNEILHLDVKLFLYAKAEGNYLDVYIKRGEDIECSTYRFTVQSLLNHLEDYDHIVSTHRSYVVNLNQITSTSGNARNFKIKFDNVDGDVPVSRSRFQAFKEALNVEKE</sequence>
<dbReference type="GO" id="GO:0000156">
    <property type="term" value="F:phosphorelay response regulator activity"/>
    <property type="evidence" value="ECO:0007669"/>
    <property type="project" value="InterPro"/>
</dbReference>
<dbReference type="EMBL" id="QURB01000008">
    <property type="protein sequence ID" value="RFC53534.1"/>
    <property type="molecule type" value="Genomic_DNA"/>
</dbReference>
<keyword evidence="4" id="KW-1185">Reference proteome</keyword>
<dbReference type="Gene3D" id="2.40.50.1020">
    <property type="entry name" value="LytTr DNA-binding domain"/>
    <property type="match status" value="1"/>
</dbReference>
<reference evidence="3 4" key="1">
    <citation type="submission" date="2018-08" db="EMBL/GenBank/DDBJ databases">
        <title>The draft genome squence of Brumimicrobium sp. N62.</title>
        <authorList>
            <person name="Du Z.-J."/>
            <person name="Luo H.-R."/>
        </authorList>
    </citation>
    <scope>NUCLEOTIDE SEQUENCE [LARGE SCALE GENOMIC DNA]</scope>
    <source>
        <strain evidence="3 4">N62</strain>
    </source>
</reference>
<dbReference type="Pfam" id="PF04397">
    <property type="entry name" value="LytTR"/>
    <property type="match status" value="1"/>
</dbReference>
<keyword evidence="1" id="KW-0472">Membrane</keyword>
<dbReference type="PROSITE" id="PS50930">
    <property type="entry name" value="HTH_LYTTR"/>
    <property type="match status" value="1"/>
</dbReference>
<dbReference type="SMART" id="SM00850">
    <property type="entry name" value="LytTR"/>
    <property type="match status" value="1"/>
</dbReference>
<dbReference type="Proteomes" id="UP000257127">
    <property type="component" value="Unassembled WGS sequence"/>
</dbReference>
<feature type="transmembrane region" description="Helical" evidence="1">
    <location>
        <begin position="20"/>
        <end position="36"/>
    </location>
</feature>
<dbReference type="PANTHER" id="PTHR37299">
    <property type="entry name" value="TRANSCRIPTIONAL REGULATOR-RELATED"/>
    <property type="match status" value="1"/>
</dbReference>
<keyword evidence="1" id="KW-0812">Transmembrane</keyword>
<feature type="transmembrane region" description="Helical" evidence="1">
    <location>
        <begin position="56"/>
        <end position="79"/>
    </location>
</feature>
<evidence type="ECO:0000313" key="4">
    <source>
        <dbReference type="Proteomes" id="UP000257127"/>
    </source>
</evidence>
<organism evidence="3 4">
    <name type="scientific">Brumimicrobium aurantiacum</name>
    <dbReference type="NCBI Taxonomy" id="1737063"/>
    <lineage>
        <taxon>Bacteria</taxon>
        <taxon>Pseudomonadati</taxon>
        <taxon>Bacteroidota</taxon>
        <taxon>Flavobacteriia</taxon>
        <taxon>Flavobacteriales</taxon>
        <taxon>Crocinitomicaceae</taxon>
        <taxon>Brumimicrobium</taxon>
    </lineage>
</organism>
<evidence type="ECO:0000313" key="3">
    <source>
        <dbReference type="EMBL" id="RFC53534.1"/>
    </source>
</evidence>